<protein>
    <recommendedName>
        <fullName evidence="4">Hemerythrin-like domain-containing protein</fullName>
    </recommendedName>
</protein>
<name>A0ABW2A9V3_9GAMM</name>
<feature type="region of interest" description="Disordered" evidence="1">
    <location>
        <begin position="127"/>
        <end position="225"/>
    </location>
</feature>
<feature type="compositionally biased region" description="Polar residues" evidence="1">
    <location>
        <begin position="158"/>
        <end position="170"/>
    </location>
</feature>
<evidence type="ECO:0008006" key="4">
    <source>
        <dbReference type="Google" id="ProtNLM"/>
    </source>
</evidence>
<accession>A0ABW2A9V3</accession>
<keyword evidence="3" id="KW-1185">Reference proteome</keyword>
<reference evidence="3" key="1">
    <citation type="journal article" date="2019" name="Int. J. Syst. Evol. Microbiol.">
        <title>The Global Catalogue of Microorganisms (GCM) 10K type strain sequencing project: providing services to taxonomists for standard genome sequencing and annotation.</title>
        <authorList>
            <consortium name="The Broad Institute Genomics Platform"/>
            <consortium name="The Broad Institute Genome Sequencing Center for Infectious Disease"/>
            <person name="Wu L."/>
            <person name="Ma J."/>
        </authorList>
    </citation>
    <scope>NUCLEOTIDE SEQUENCE [LARGE SCALE GENOMIC DNA]</scope>
    <source>
        <strain evidence="3">NBRC 111756</strain>
    </source>
</reference>
<organism evidence="2 3">
    <name type="scientific">Marinobacterium aestuariivivens</name>
    <dbReference type="NCBI Taxonomy" id="1698799"/>
    <lineage>
        <taxon>Bacteria</taxon>
        <taxon>Pseudomonadati</taxon>
        <taxon>Pseudomonadota</taxon>
        <taxon>Gammaproteobacteria</taxon>
        <taxon>Oceanospirillales</taxon>
        <taxon>Oceanospirillaceae</taxon>
        <taxon>Marinobacterium</taxon>
    </lineage>
</organism>
<dbReference type="EMBL" id="JBHSWE010000002">
    <property type="protein sequence ID" value="MFC6674254.1"/>
    <property type="molecule type" value="Genomic_DNA"/>
</dbReference>
<dbReference type="RefSeq" id="WP_379914044.1">
    <property type="nucleotide sequence ID" value="NZ_JBHSWE010000002.1"/>
</dbReference>
<sequence length="225" mass="25786">MNIEILPDQPAADSKAVSSLQLEFDRLRKTLEREQKQLRKFFTDMDRLCQAYADQVLPEMKNNHGMLKILLSRLIDLSTRKSLNQWHREELEDWIHELLDQLGQFDHFDARAAAELYSDLQQHHFGKRSQISDPDPFELFPDDEADDAPEPKSRATDSEAQQDFSVSTISRKTKSCTMAAVSRARRLPSRRSMTNGSSSYFAAPPKSCIRTGSRTPDAGQTRKSR</sequence>
<evidence type="ECO:0000313" key="2">
    <source>
        <dbReference type="EMBL" id="MFC6674254.1"/>
    </source>
</evidence>
<comment type="caution">
    <text evidence="2">The sequence shown here is derived from an EMBL/GenBank/DDBJ whole genome shotgun (WGS) entry which is preliminary data.</text>
</comment>
<dbReference type="Proteomes" id="UP001596422">
    <property type="component" value="Unassembled WGS sequence"/>
</dbReference>
<proteinExistence type="predicted"/>
<gene>
    <name evidence="2" type="ORF">ACFQDL_32175</name>
</gene>
<evidence type="ECO:0000313" key="3">
    <source>
        <dbReference type="Proteomes" id="UP001596422"/>
    </source>
</evidence>
<evidence type="ECO:0000256" key="1">
    <source>
        <dbReference type="SAM" id="MobiDB-lite"/>
    </source>
</evidence>
<feature type="compositionally biased region" description="Polar residues" evidence="1">
    <location>
        <begin position="191"/>
        <end position="200"/>
    </location>
</feature>